<accession>A0A1I0PGJ8</accession>
<evidence type="ECO:0000256" key="3">
    <source>
        <dbReference type="ARBA" id="ARBA00022729"/>
    </source>
</evidence>
<dbReference type="Gene3D" id="3.40.50.1980">
    <property type="entry name" value="Nitrogenase molybdenum iron protein domain"/>
    <property type="match status" value="2"/>
</dbReference>
<dbReference type="PROSITE" id="PS50983">
    <property type="entry name" value="FE_B12_PBP"/>
    <property type="match status" value="1"/>
</dbReference>
<dbReference type="PROSITE" id="PS51257">
    <property type="entry name" value="PROKAR_LIPOPROTEIN"/>
    <property type="match status" value="1"/>
</dbReference>
<gene>
    <name evidence="6" type="ORF">SAMN04487945_1668</name>
</gene>
<keyword evidence="3" id="KW-0732">Signal</keyword>
<dbReference type="Pfam" id="PF01497">
    <property type="entry name" value="Peripla_BP_2"/>
    <property type="match status" value="1"/>
</dbReference>
<dbReference type="OrthoDB" id="304381at2157"/>
<name>A0A1I0PGJ8_9EURY</name>
<dbReference type="PANTHER" id="PTHR30532:SF1">
    <property type="entry name" value="IRON(3+)-HYDROXAMATE-BINDING PROTEIN FHUD"/>
    <property type="match status" value="1"/>
</dbReference>
<dbReference type="STRING" id="355548.SAMN04487945_1668"/>
<dbReference type="AlphaFoldDB" id="A0A1I0PGJ8"/>
<keyword evidence="2" id="KW-0813">Transport</keyword>
<dbReference type="RefSeq" id="WP_089668861.1">
    <property type="nucleotide sequence ID" value="NZ_FOJA01000001.1"/>
</dbReference>
<comment type="subcellular location">
    <subcellularLocation>
        <location evidence="1">Cell envelope</location>
    </subcellularLocation>
</comment>
<organism evidence="6 7">
    <name type="scientific">Halobacterium jilantaiense</name>
    <dbReference type="NCBI Taxonomy" id="355548"/>
    <lineage>
        <taxon>Archaea</taxon>
        <taxon>Methanobacteriati</taxon>
        <taxon>Methanobacteriota</taxon>
        <taxon>Stenosarchaea group</taxon>
        <taxon>Halobacteria</taxon>
        <taxon>Halobacteriales</taxon>
        <taxon>Halobacteriaceae</taxon>
        <taxon>Halobacterium</taxon>
    </lineage>
</organism>
<protein>
    <submittedName>
        <fullName evidence="6">Ferrichrome-binding protein</fullName>
    </submittedName>
</protein>
<dbReference type="Proteomes" id="UP000198518">
    <property type="component" value="Unassembled WGS sequence"/>
</dbReference>
<reference evidence="6 7" key="1">
    <citation type="submission" date="2016-10" db="EMBL/GenBank/DDBJ databases">
        <authorList>
            <person name="de Groot N.N."/>
        </authorList>
    </citation>
    <scope>NUCLEOTIDE SEQUENCE [LARGE SCALE GENOMIC DNA]</scope>
    <source>
        <strain evidence="6 7">CGMCC 1.5337</strain>
    </source>
</reference>
<evidence type="ECO:0000313" key="6">
    <source>
        <dbReference type="EMBL" id="SEW13389.1"/>
    </source>
</evidence>
<feature type="region of interest" description="Disordered" evidence="4">
    <location>
        <begin position="20"/>
        <end position="62"/>
    </location>
</feature>
<evidence type="ECO:0000256" key="4">
    <source>
        <dbReference type="SAM" id="MobiDB-lite"/>
    </source>
</evidence>
<dbReference type="InterPro" id="IPR002491">
    <property type="entry name" value="ABC_transptr_periplasmic_BD"/>
</dbReference>
<dbReference type="EMBL" id="FOJA01000001">
    <property type="protein sequence ID" value="SEW13389.1"/>
    <property type="molecule type" value="Genomic_DNA"/>
</dbReference>
<evidence type="ECO:0000259" key="5">
    <source>
        <dbReference type="PROSITE" id="PS50983"/>
    </source>
</evidence>
<evidence type="ECO:0000313" key="7">
    <source>
        <dbReference type="Proteomes" id="UP000198518"/>
    </source>
</evidence>
<proteinExistence type="predicted"/>
<feature type="domain" description="Fe/B12 periplasmic-binding" evidence="5">
    <location>
        <begin position="78"/>
        <end position="373"/>
    </location>
</feature>
<keyword evidence="7" id="KW-1185">Reference proteome</keyword>
<dbReference type="SUPFAM" id="SSF53807">
    <property type="entry name" value="Helical backbone' metal receptor"/>
    <property type="match status" value="1"/>
</dbReference>
<dbReference type="InterPro" id="IPR051313">
    <property type="entry name" value="Bact_iron-sidero_bind"/>
</dbReference>
<sequence length="386" mass="42409">MHRRDFVRAGGAMTLAGLFAGCTSPSEGGSETTDEPTDTENTATSAEASEETTTEASDSYSVSMTPVGEVEFDRVPESISVYEPGYADMLVALGHGDAVASVGKKGRFHTGHYDELDGVGVDDSGIVDLVNAGVSQETLLDLDPDLYLMDPNWLTNVFELNGEDVSFLEERAAPFLGNTIFRRTDGWHDYDYYTLYGAFEKVAEVVQETERFEALRSFHDDYVDRIAADAPDEGPRAALVWGGKAEPTSFSPYHLGGEGANKKAFRDLNVRDAIANSDVEALSQSQRSEIDYETLLDLDPEVLFVRGHEDKTPEAFRDTVVSFMQNHDTASRITAVENGDVYRGGPIYLGPLGHLFLTERFATRLYPDRFSGELFDRDELAGIVTS</sequence>
<evidence type="ECO:0000256" key="2">
    <source>
        <dbReference type="ARBA" id="ARBA00022448"/>
    </source>
</evidence>
<evidence type="ECO:0000256" key="1">
    <source>
        <dbReference type="ARBA" id="ARBA00004196"/>
    </source>
</evidence>
<dbReference type="PANTHER" id="PTHR30532">
    <property type="entry name" value="IRON III DICITRATE-BINDING PERIPLASMIC PROTEIN"/>
    <property type="match status" value="1"/>
</dbReference>